<organism evidence="1 2">
    <name type="scientific">Streptomyces bathyalis</name>
    <dbReference type="NCBI Taxonomy" id="2710756"/>
    <lineage>
        <taxon>Bacteria</taxon>
        <taxon>Bacillati</taxon>
        <taxon>Actinomycetota</taxon>
        <taxon>Actinomycetes</taxon>
        <taxon>Kitasatosporales</taxon>
        <taxon>Streptomycetaceae</taxon>
        <taxon>Streptomyces</taxon>
    </lineage>
</organism>
<proteinExistence type="predicted"/>
<name>A0A7T1TAX6_9ACTN</name>
<evidence type="ECO:0000313" key="1">
    <source>
        <dbReference type="EMBL" id="QPP09636.1"/>
    </source>
</evidence>
<accession>A0A7T1TAX6</accession>
<dbReference type="RefSeq" id="WP_197353404.1">
    <property type="nucleotide sequence ID" value="NZ_CP048882.1"/>
</dbReference>
<protein>
    <submittedName>
        <fullName evidence="1">Uncharacterized protein</fullName>
    </submittedName>
</protein>
<dbReference type="Proteomes" id="UP000595046">
    <property type="component" value="Chromosome"/>
</dbReference>
<gene>
    <name evidence="1" type="ORF">G4Z16_28100</name>
</gene>
<dbReference type="EMBL" id="CP048882">
    <property type="protein sequence ID" value="QPP09636.1"/>
    <property type="molecule type" value="Genomic_DNA"/>
</dbReference>
<keyword evidence="2" id="KW-1185">Reference proteome</keyword>
<dbReference type="KEGG" id="sbat:G4Z16_28100"/>
<dbReference type="AlphaFoldDB" id="A0A7T1TAX6"/>
<evidence type="ECO:0000313" key="2">
    <source>
        <dbReference type="Proteomes" id="UP000595046"/>
    </source>
</evidence>
<sequence length="88" mass="10171">MAETHGLRARRAVSEFWKLPSEWRDPTDMSDWPLRLTPDESRSLHEELVPVSDRYRRDGPGAEAPEDAERVTLITHILPELDDHGRQA</sequence>
<reference evidence="2" key="1">
    <citation type="submission" date="2020-02" db="EMBL/GenBank/DDBJ databases">
        <title>Streptomyces sp. ASO4wet.</title>
        <authorList>
            <person name="Risdian C."/>
            <person name="Landwehr W."/>
            <person name="Schupp P."/>
            <person name="Wink J."/>
        </authorList>
    </citation>
    <scope>NUCLEOTIDE SEQUENCE [LARGE SCALE GENOMIC DNA]</scope>
    <source>
        <strain evidence="2">ASO4wet</strain>
    </source>
</reference>